<evidence type="ECO:0000256" key="3">
    <source>
        <dbReference type="ARBA" id="ARBA00023242"/>
    </source>
</evidence>
<keyword evidence="3" id="KW-0539">Nucleus</keyword>
<evidence type="ECO:0000256" key="4">
    <source>
        <dbReference type="SAM" id="MobiDB-lite"/>
    </source>
</evidence>
<name>A0A914QM02_9BILA</name>
<dbReference type="GO" id="GO:0045089">
    <property type="term" value="P:positive regulation of innate immune response"/>
    <property type="evidence" value="ECO:0007669"/>
    <property type="project" value="TreeGrafter"/>
</dbReference>
<dbReference type="WBParaSite" id="PDA_v2.g4733.t1">
    <property type="protein sequence ID" value="PDA_v2.g4733.t1"/>
    <property type="gene ID" value="PDA_v2.g4733"/>
</dbReference>
<evidence type="ECO:0000313" key="6">
    <source>
        <dbReference type="WBParaSite" id="PDA_v2.g4733.t1"/>
    </source>
</evidence>
<dbReference type="GO" id="GO:0045944">
    <property type="term" value="P:positive regulation of transcription by RNA polymerase II"/>
    <property type="evidence" value="ECO:0007669"/>
    <property type="project" value="TreeGrafter"/>
</dbReference>
<accession>A0A914QM02</accession>
<dbReference type="GO" id="GO:0003712">
    <property type="term" value="F:transcription coregulator activity"/>
    <property type="evidence" value="ECO:0007669"/>
    <property type="project" value="TreeGrafter"/>
</dbReference>
<comment type="subcellular location">
    <subcellularLocation>
        <location evidence="1">Nucleus</location>
    </subcellularLocation>
</comment>
<feature type="region of interest" description="Disordered" evidence="4">
    <location>
        <begin position="120"/>
        <end position="150"/>
    </location>
</feature>
<dbReference type="AlphaFoldDB" id="A0A914QM02"/>
<proteinExistence type="inferred from homology"/>
<sequence length="223" mass="24868">MTCGLAVKRPHDYEAFLGTDGGVDAKRPRQTSSHCSPFRPQLGTLAASLNSLPHSSTLNLLRETERENDNSPFASIAGKYQLSSSQLDSYLTAEIRSLKRRKLIPRRQFADSCAMAAASESGSNYRKAPGSPTSSHSGSDSESESATGITQASSMQNIYNKPQFNFNQVKLICERLLKQQEVQLRHEYETVLNKKLEEQHEQYVQFAKEQNPSPSNSDFSYLN</sequence>
<comment type="similarity">
    <text evidence="2">Belongs to the akirin family.</text>
</comment>
<dbReference type="GO" id="GO:0000785">
    <property type="term" value="C:chromatin"/>
    <property type="evidence" value="ECO:0007669"/>
    <property type="project" value="TreeGrafter"/>
</dbReference>
<feature type="compositionally biased region" description="Low complexity" evidence="4">
    <location>
        <begin position="128"/>
        <end position="147"/>
    </location>
</feature>
<protein>
    <submittedName>
        <fullName evidence="6">Akirin</fullName>
    </submittedName>
</protein>
<keyword evidence="5" id="KW-1185">Reference proteome</keyword>
<dbReference type="Proteomes" id="UP000887578">
    <property type="component" value="Unplaced"/>
</dbReference>
<dbReference type="InterPro" id="IPR024132">
    <property type="entry name" value="Akirin"/>
</dbReference>
<evidence type="ECO:0000256" key="2">
    <source>
        <dbReference type="ARBA" id="ARBA00005625"/>
    </source>
</evidence>
<dbReference type="GO" id="GO:0005634">
    <property type="term" value="C:nucleus"/>
    <property type="evidence" value="ECO:0007669"/>
    <property type="project" value="UniProtKB-SubCell"/>
</dbReference>
<evidence type="ECO:0000256" key="1">
    <source>
        <dbReference type="ARBA" id="ARBA00004123"/>
    </source>
</evidence>
<organism evidence="5 6">
    <name type="scientific">Panagrolaimus davidi</name>
    <dbReference type="NCBI Taxonomy" id="227884"/>
    <lineage>
        <taxon>Eukaryota</taxon>
        <taxon>Metazoa</taxon>
        <taxon>Ecdysozoa</taxon>
        <taxon>Nematoda</taxon>
        <taxon>Chromadorea</taxon>
        <taxon>Rhabditida</taxon>
        <taxon>Tylenchina</taxon>
        <taxon>Panagrolaimomorpha</taxon>
        <taxon>Panagrolaimoidea</taxon>
        <taxon>Panagrolaimidae</taxon>
        <taxon>Panagrolaimus</taxon>
    </lineage>
</organism>
<dbReference type="PANTHER" id="PTHR13293:SF6">
    <property type="entry name" value="AKIRIN-RELATED"/>
    <property type="match status" value="1"/>
</dbReference>
<reference evidence="6" key="1">
    <citation type="submission" date="2022-11" db="UniProtKB">
        <authorList>
            <consortium name="WormBaseParasite"/>
        </authorList>
    </citation>
    <scope>IDENTIFICATION</scope>
</reference>
<evidence type="ECO:0000313" key="5">
    <source>
        <dbReference type="Proteomes" id="UP000887578"/>
    </source>
</evidence>
<dbReference type="PANTHER" id="PTHR13293">
    <property type="entry name" value="AKIRIN-RELATED"/>
    <property type="match status" value="1"/>
</dbReference>